<sequence length="307" mass="33587">MASSLTTASSSAVGKASATLRPLNNRYHSLSHFSFRVSPKPKLRIFTKGLQPSRNCPTVVKAQLNEVRFFQWFSLEDLFSNIHSFLDMLLESPFAFKDGVGGSSNASSTPPAKLEAVTSEAKDAKPSNDHSFGALAREESISEFIAQVSSLVKLVDSRDIVELQLKQLDCEVIIRKKEALPQPPPPAPVSLMYSQTPTLNQTVHPAPAPAPAPTSAPAPRAPTPSTSPPAVKSAKSSLPHLKCPMAGTFYRCPGPGEPPFVKVNFFYLVTWIGMMMLSDCWKKFDAASFFFPFLFLGLFSYTRRGLF</sequence>
<feature type="compositionally biased region" description="Pro residues" evidence="1">
    <location>
        <begin position="206"/>
        <end position="227"/>
    </location>
</feature>
<evidence type="ECO:0000313" key="3">
    <source>
        <dbReference type="EMBL" id="KAK7855321.1"/>
    </source>
</evidence>
<evidence type="ECO:0000256" key="2">
    <source>
        <dbReference type="SAM" id="Phobius"/>
    </source>
</evidence>
<reference evidence="3 4" key="1">
    <citation type="journal article" date="2018" name="Sci. Data">
        <title>The draft genome sequence of cork oak.</title>
        <authorList>
            <person name="Ramos A.M."/>
            <person name="Usie A."/>
            <person name="Barbosa P."/>
            <person name="Barros P.M."/>
            <person name="Capote T."/>
            <person name="Chaves I."/>
            <person name="Simoes F."/>
            <person name="Abreu I."/>
            <person name="Carrasquinho I."/>
            <person name="Faro C."/>
            <person name="Guimaraes J.B."/>
            <person name="Mendonca D."/>
            <person name="Nobrega F."/>
            <person name="Rodrigues L."/>
            <person name="Saibo N.J.M."/>
            <person name="Varela M.C."/>
            <person name="Egas C."/>
            <person name="Matos J."/>
            <person name="Miguel C.M."/>
            <person name="Oliveira M.M."/>
            <person name="Ricardo C.P."/>
            <person name="Goncalves S."/>
        </authorList>
    </citation>
    <scope>NUCLEOTIDE SEQUENCE [LARGE SCALE GENOMIC DNA]</scope>
    <source>
        <strain evidence="4">cv. HL8</strain>
    </source>
</reference>
<feature type="transmembrane region" description="Helical" evidence="2">
    <location>
        <begin position="284"/>
        <end position="302"/>
    </location>
</feature>
<comment type="caution">
    <text evidence="3">The sequence shown here is derived from an EMBL/GenBank/DDBJ whole genome shotgun (WGS) entry which is preliminary data.</text>
</comment>
<keyword evidence="2" id="KW-1133">Transmembrane helix</keyword>
<keyword evidence="4" id="KW-1185">Reference proteome</keyword>
<feature type="region of interest" description="Disordered" evidence="1">
    <location>
        <begin position="200"/>
        <end position="236"/>
    </location>
</feature>
<dbReference type="AlphaFoldDB" id="A0AAW0LY42"/>
<gene>
    <name evidence="3" type="primary">BCCP1_1</name>
    <name evidence="3" type="ORF">CFP56_028278</name>
</gene>
<evidence type="ECO:0000256" key="1">
    <source>
        <dbReference type="SAM" id="MobiDB-lite"/>
    </source>
</evidence>
<keyword evidence="2" id="KW-0472">Membrane</keyword>
<dbReference type="EMBL" id="PKMF04000046">
    <property type="protein sequence ID" value="KAK7855321.1"/>
    <property type="molecule type" value="Genomic_DNA"/>
</dbReference>
<keyword evidence="2" id="KW-0812">Transmembrane</keyword>
<protein>
    <submittedName>
        <fullName evidence="3">Biotin carboxyl carrier protein of acetyl-coa carboxylase 1</fullName>
    </submittedName>
</protein>
<organism evidence="3 4">
    <name type="scientific">Quercus suber</name>
    <name type="common">Cork oak</name>
    <dbReference type="NCBI Taxonomy" id="58331"/>
    <lineage>
        <taxon>Eukaryota</taxon>
        <taxon>Viridiplantae</taxon>
        <taxon>Streptophyta</taxon>
        <taxon>Embryophyta</taxon>
        <taxon>Tracheophyta</taxon>
        <taxon>Spermatophyta</taxon>
        <taxon>Magnoliopsida</taxon>
        <taxon>eudicotyledons</taxon>
        <taxon>Gunneridae</taxon>
        <taxon>Pentapetalae</taxon>
        <taxon>rosids</taxon>
        <taxon>fabids</taxon>
        <taxon>Fagales</taxon>
        <taxon>Fagaceae</taxon>
        <taxon>Quercus</taxon>
    </lineage>
</organism>
<dbReference type="Proteomes" id="UP000237347">
    <property type="component" value="Unassembled WGS sequence"/>
</dbReference>
<accession>A0AAW0LY42</accession>
<evidence type="ECO:0000313" key="4">
    <source>
        <dbReference type="Proteomes" id="UP000237347"/>
    </source>
</evidence>
<proteinExistence type="predicted"/>
<name>A0AAW0LY42_QUESU</name>